<proteinExistence type="predicted"/>
<name>I8AKZ1_9BACL</name>
<dbReference type="InterPro" id="IPR046141">
    <property type="entry name" value="DUF6143"/>
</dbReference>
<dbReference type="RefSeq" id="WP_007200707.1">
    <property type="nucleotide sequence ID" value="NZ_AKKV01000020.1"/>
</dbReference>
<dbReference type="EMBL" id="AKKV01000020">
    <property type="protein sequence ID" value="EIT86512.1"/>
    <property type="molecule type" value="Genomic_DNA"/>
</dbReference>
<evidence type="ECO:0000313" key="1">
    <source>
        <dbReference type="EMBL" id="EIT86512.1"/>
    </source>
</evidence>
<comment type="caution">
    <text evidence="1">The sequence shown here is derived from an EMBL/GenBank/DDBJ whole genome shotgun (WGS) entry which is preliminary data.</text>
</comment>
<dbReference type="PATRIC" id="fig|1196324.3.peg.615"/>
<dbReference type="AlphaFoldDB" id="I8AKZ1"/>
<gene>
    <name evidence="1" type="ORF">A374_03039</name>
</gene>
<sequence length="158" mass="17514">MQTLRGYFGGRGVPIPFSCEENAVFSFQNPIDSNVNLVITRTRVANLSNAGINVYFYIDTPLYGKLYKSPYTRNLITTNTPDARLPVIGDIYYGTNIKASGLSHLEQAIPPYTTLEGNPNFPLIVGPGMNQVISVTPIYKGDTGMVNFSLDWREQSIK</sequence>
<accession>I8AKZ1</accession>
<reference evidence="1 2" key="1">
    <citation type="journal article" date="2012" name="J. Bacteriol.">
        <title>Genome of Bacillus macauensis ZFHKF-1, a Long-Chain-Forming Bacterium.</title>
        <authorList>
            <person name="Cai L."/>
            <person name="Zhang T."/>
        </authorList>
    </citation>
    <scope>NUCLEOTIDE SEQUENCE [LARGE SCALE GENOMIC DNA]</scope>
    <source>
        <strain evidence="1 2">ZFHKF-1</strain>
    </source>
</reference>
<dbReference type="Proteomes" id="UP000004080">
    <property type="component" value="Unassembled WGS sequence"/>
</dbReference>
<keyword evidence="2" id="KW-1185">Reference proteome</keyword>
<evidence type="ECO:0000313" key="2">
    <source>
        <dbReference type="Proteomes" id="UP000004080"/>
    </source>
</evidence>
<protein>
    <submittedName>
        <fullName evidence="1">Uncharacterized protein</fullName>
    </submittedName>
</protein>
<dbReference type="Pfam" id="PF19640">
    <property type="entry name" value="DUF6143"/>
    <property type="match status" value="1"/>
</dbReference>
<organism evidence="1 2">
    <name type="scientific">Fictibacillus macauensis ZFHKF-1</name>
    <dbReference type="NCBI Taxonomy" id="1196324"/>
    <lineage>
        <taxon>Bacteria</taxon>
        <taxon>Bacillati</taxon>
        <taxon>Bacillota</taxon>
        <taxon>Bacilli</taxon>
        <taxon>Bacillales</taxon>
        <taxon>Fictibacillaceae</taxon>
        <taxon>Fictibacillus</taxon>
    </lineage>
</organism>